<sequence length="67" mass="7367">MEDLCGVMKGEWATVTVTHWTKPKYGNCFTPVLCTTLINARPDYKHVRGRVAGPADLCGAVASRQPF</sequence>
<accession>A0A4C1XL61</accession>
<dbReference type="EMBL" id="BGZK01000903">
    <property type="protein sequence ID" value="GBP64636.1"/>
    <property type="molecule type" value="Genomic_DNA"/>
</dbReference>
<proteinExistence type="predicted"/>
<reference evidence="1 2" key="1">
    <citation type="journal article" date="2019" name="Commun. Biol.">
        <title>The bagworm genome reveals a unique fibroin gene that provides high tensile strength.</title>
        <authorList>
            <person name="Kono N."/>
            <person name="Nakamura H."/>
            <person name="Ohtoshi R."/>
            <person name="Tomita M."/>
            <person name="Numata K."/>
            <person name="Arakawa K."/>
        </authorList>
    </citation>
    <scope>NUCLEOTIDE SEQUENCE [LARGE SCALE GENOMIC DNA]</scope>
</reference>
<name>A0A4C1XL61_EUMVA</name>
<organism evidence="1 2">
    <name type="scientific">Eumeta variegata</name>
    <name type="common">Bagworm moth</name>
    <name type="synonym">Eumeta japonica</name>
    <dbReference type="NCBI Taxonomy" id="151549"/>
    <lineage>
        <taxon>Eukaryota</taxon>
        <taxon>Metazoa</taxon>
        <taxon>Ecdysozoa</taxon>
        <taxon>Arthropoda</taxon>
        <taxon>Hexapoda</taxon>
        <taxon>Insecta</taxon>
        <taxon>Pterygota</taxon>
        <taxon>Neoptera</taxon>
        <taxon>Endopterygota</taxon>
        <taxon>Lepidoptera</taxon>
        <taxon>Glossata</taxon>
        <taxon>Ditrysia</taxon>
        <taxon>Tineoidea</taxon>
        <taxon>Psychidae</taxon>
        <taxon>Oiketicinae</taxon>
        <taxon>Eumeta</taxon>
    </lineage>
</organism>
<evidence type="ECO:0000313" key="2">
    <source>
        <dbReference type="Proteomes" id="UP000299102"/>
    </source>
</evidence>
<evidence type="ECO:0000313" key="1">
    <source>
        <dbReference type="EMBL" id="GBP64636.1"/>
    </source>
</evidence>
<comment type="caution">
    <text evidence="1">The sequence shown here is derived from an EMBL/GenBank/DDBJ whole genome shotgun (WGS) entry which is preliminary data.</text>
</comment>
<protein>
    <submittedName>
        <fullName evidence="1">Uncharacterized protein</fullName>
    </submittedName>
</protein>
<gene>
    <name evidence="1" type="ORF">EVAR_46565_1</name>
</gene>
<keyword evidence="2" id="KW-1185">Reference proteome</keyword>
<dbReference type="AlphaFoldDB" id="A0A4C1XL61"/>
<dbReference type="Proteomes" id="UP000299102">
    <property type="component" value="Unassembled WGS sequence"/>
</dbReference>